<dbReference type="RefSeq" id="WP_015616620.1">
    <property type="nucleotide sequence ID" value="NC_021182.1"/>
</dbReference>
<dbReference type="Gene3D" id="1.10.260.40">
    <property type="entry name" value="lambda repressor-like DNA-binding domains"/>
    <property type="match status" value="1"/>
</dbReference>
<dbReference type="GO" id="GO:0003677">
    <property type="term" value="F:DNA binding"/>
    <property type="evidence" value="ECO:0007669"/>
    <property type="project" value="InterPro"/>
</dbReference>
<evidence type="ECO:0000259" key="1">
    <source>
        <dbReference type="PROSITE" id="PS50943"/>
    </source>
</evidence>
<organism evidence="2 3">
    <name type="scientific">Clostridium pasteurianum BC1</name>
    <dbReference type="NCBI Taxonomy" id="86416"/>
    <lineage>
        <taxon>Bacteria</taxon>
        <taxon>Bacillati</taxon>
        <taxon>Bacillota</taxon>
        <taxon>Clostridia</taxon>
        <taxon>Eubacteriales</taxon>
        <taxon>Clostridiaceae</taxon>
        <taxon>Clostridium</taxon>
    </lineage>
</organism>
<evidence type="ECO:0000313" key="3">
    <source>
        <dbReference type="Proteomes" id="UP000013523"/>
    </source>
</evidence>
<accession>R4K599</accession>
<proteinExistence type="predicted"/>
<dbReference type="Proteomes" id="UP000013523">
    <property type="component" value="Chromosome"/>
</dbReference>
<dbReference type="InterPro" id="IPR001387">
    <property type="entry name" value="Cro/C1-type_HTH"/>
</dbReference>
<dbReference type="STRING" id="86416.Clopa_3552"/>
<dbReference type="PROSITE" id="PS50943">
    <property type="entry name" value="HTH_CROC1"/>
    <property type="match status" value="1"/>
</dbReference>
<name>R4K599_CLOPA</name>
<dbReference type="Pfam" id="PF01381">
    <property type="entry name" value="HTH_3"/>
    <property type="match status" value="1"/>
</dbReference>
<keyword evidence="3" id="KW-1185">Reference proteome</keyword>
<dbReference type="EMBL" id="CP003261">
    <property type="protein sequence ID" value="AGK98337.1"/>
    <property type="molecule type" value="Genomic_DNA"/>
</dbReference>
<dbReference type="HOGENOM" id="CLU_066192_4_0_9"/>
<dbReference type="InterPro" id="IPR010982">
    <property type="entry name" value="Lambda_DNA-bd_dom_sf"/>
</dbReference>
<dbReference type="KEGG" id="cpas:Clopa_3552"/>
<reference evidence="2 3" key="1">
    <citation type="submission" date="2012-01" db="EMBL/GenBank/DDBJ databases">
        <title>Complete sequence of chromosome of Clostridium pasteurianum BC1.</title>
        <authorList>
            <consortium name="US DOE Joint Genome Institute"/>
            <person name="Lucas S."/>
            <person name="Han J."/>
            <person name="Lapidus A."/>
            <person name="Cheng J.-F."/>
            <person name="Goodwin L."/>
            <person name="Pitluck S."/>
            <person name="Peters L."/>
            <person name="Mikhailova N."/>
            <person name="Teshima H."/>
            <person name="Detter J.C."/>
            <person name="Han C."/>
            <person name="Tapia R."/>
            <person name="Land M."/>
            <person name="Hauser L."/>
            <person name="Kyrpides N."/>
            <person name="Ivanova N."/>
            <person name="Pagani I."/>
            <person name="Dunn J."/>
            <person name="Taghavi S."/>
            <person name="Francis A."/>
            <person name="van der Lelie D."/>
            <person name="Woyke T."/>
        </authorList>
    </citation>
    <scope>NUCLEOTIDE SEQUENCE [LARGE SCALE GENOMIC DNA]</scope>
    <source>
        <strain evidence="2 3">BC1</strain>
    </source>
</reference>
<dbReference type="CDD" id="cd00093">
    <property type="entry name" value="HTH_XRE"/>
    <property type="match status" value="1"/>
</dbReference>
<dbReference type="SUPFAM" id="SSF47413">
    <property type="entry name" value="lambda repressor-like DNA-binding domains"/>
    <property type="match status" value="1"/>
</dbReference>
<gene>
    <name evidence="2" type="ORF">Clopa_3552</name>
</gene>
<dbReference type="PATRIC" id="fig|86416.3.peg.3552"/>
<dbReference type="SMART" id="SM00530">
    <property type="entry name" value="HTH_XRE"/>
    <property type="match status" value="1"/>
</dbReference>
<evidence type="ECO:0000313" key="2">
    <source>
        <dbReference type="EMBL" id="AGK98337.1"/>
    </source>
</evidence>
<dbReference type="AlphaFoldDB" id="R4K599"/>
<protein>
    <submittedName>
        <fullName evidence="2">Helix-turn-helix protein</fullName>
    </submittedName>
</protein>
<sequence>MVLSKEELGKLVKESRKIKSDKIMKRYTQVMLADDIDKSQGYIGDIESGRTYPTFRVLSKIAEACEVPFSFFGSTEADALKRIIMSAYPDMSNEKVQKFLNYVLSELSDNENSPFIDIDQDLTLDILKTMYTEFKDKEKFNEYLLHKKDYPQTHVAEDTNDYIPVSRSEILDAKSAMNLILSQPGLMLNGELLSDQSKIALANAIKLGLQYAEQMQKKEKNNK</sequence>
<dbReference type="eggNOG" id="ENOG50323NB">
    <property type="taxonomic scope" value="Bacteria"/>
</dbReference>
<feature type="domain" description="HTH cro/C1-type" evidence="1">
    <location>
        <begin position="18"/>
        <end position="72"/>
    </location>
</feature>